<dbReference type="InterPro" id="IPR050092">
    <property type="entry name" value="RNase_H"/>
</dbReference>
<dbReference type="SUPFAM" id="SSF55658">
    <property type="entry name" value="L9 N-domain-like"/>
    <property type="match status" value="1"/>
</dbReference>
<gene>
    <name evidence="2" type="ORF">OC842_003707</name>
</gene>
<dbReference type="InterPro" id="IPR037056">
    <property type="entry name" value="RNase_H1_N_sf"/>
</dbReference>
<evidence type="ECO:0000313" key="3">
    <source>
        <dbReference type="Proteomes" id="UP001176521"/>
    </source>
</evidence>
<dbReference type="InterPro" id="IPR011320">
    <property type="entry name" value="RNase_H1_N"/>
</dbReference>
<evidence type="ECO:0000313" key="2">
    <source>
        <dbReference type="EMBL" id="KAK0531144.1"/>
    </source>
</evidence>
<dbReference type="Pfam" id="PF01693">
    <property type="entry name" value="Cauli_VI"/>
    <property type="match status" value="1"/>
</dbReference>
<dbReference type="GO" id="GO:0043137">
    <property type="term" value="P:DNA replication, removal of RNA primer"/>
    <property type="evidence" value="ECO:0007669"/>
    <property type="project" value="TreeGrafter"/>
</dbReference>
<feature type="domain" description="Ribonuclease H1 N-terminal" evidence="1">
    <location>
        <begin position="4"/>
        <end position="46"/>
    </location>
</feature>
<dbReference type="AlphaFoldDB" id="A0AAN6GCD2"/>
<dbReference type="InterPro" id="IPR012337">
    <property type="entry name" value="RNaseH-like_sf"/>
</dbReference>
<reference evidence="2" key="1">
    <citation type="journal article" date="2023" name="PhytoFront">
        <title>Draft Genome Resources of Seven Strains of Tilletia horrida, Causal Agent of Kernel Smut of Rice.</title>
        <authorList>
            <person name="Khanal S."/>
            <person name="Antony Babu S."/>
            <person name="Zhou X.G."/>
        </authorList>
    </citation>
    <scope>NUCLEOTIDE SEQUENCE</scope>
    <source>
        <strain evidence="2">TX3</strain>
    </source>
</reference>
<accession>A0AAN6GCD2</accession>
<dbReference type="Gene3D" id="3.30.420.10">
    <property type="entry name" value="Ribonuclease H-like superfamily/Ribonuclease H"/>
    <property type="match status" value="1"/>
</dbReference>
<dbReference type="GO" id="GO:0004523">
    <property type="term" value="F:RNA-DNA hybrid ribonuclease activity"/>
    <property type="evidence" value="ECO:0007669"/>
    <property type="project" value="TreeGrafter"/>
</dbReference>
<organism evidence="2 3">
    <name type="scientific">Tilletia horrida</name>
    <dbReference type="NCBI Taxonomy" id="155126"/>
    <lineage>
        <taxon>Eukaryota</taxon>
        <taxon>Fungi</taxon>
        <taxon>Dikarya</taxon>
        <taxon>Basidiomycota</taxon>
        <taxon>Ustilaginomycotina</taxon>
        <taxon>Exobasidiomycetes</taxon>
        <taxon>Tilletiales</taxon>
        <taxon>Tilletiaceae</taxon>
        <taxon>Tilletia</taxon>
    </lineage>
</organism>
<dbReference type="Proteomes" id="UP001176521">
    <property type="component" value="Unassembled WGS sequence"/>
</dbReference>
<name>A0AAN6GCD2_9BASI</name>
<dbReference type="PANTHER" id="PTHR10642:SF26">
    <property type="entry name" value="RIBONUCLEASE H1"/>
    <property type="match status" value="1"/>
</dbReference>
<comment type="caution">
    <text evidence="2">The sequence shown here is derived from an EMBL/GenBank/DDBJ whole genome shotgun (WGS) entry which is preliminary data.</text>
</comment>
<dbReference type="Gene3D" id="3.40.970.10">
    <property type="entry name" value="Ribonuclease H1, N-terminal domain"/>
    <property type="match status" value="1"/>
</dbReference>
<dbReference type="GO" id="GO:0003676">
    <property type="term" value="F:nucleic acid binding"/>
    <property type="evidence" value="ECO:0007669"/>
    <property type="project" value="InterPro"/>
</dbReference>
<dbReference type="SUPFAM" id="SSF53098">
    <property type="entry name" value="Ribonuclease H-like"/>
    <property type="match status" value="1"/>
</dbReference>
<protein>
    <recommendedName>
        <fullName evidence="1">Ribonuclease H1 N-terminal domain-containing protein</fullName>
    </recommendedName>
</protein>
<keyword evidence="3" id="KW-1185">Reference proteome</keyword>
<dbReference type="InterPro" id="IPR036397">
    <property type="entry name" value="RNaseH_sf"/>
</dbReference>
<dbReference type="InterPro" id="IPR009027">
    <property type="entry name" value="Ribosomal_bL9/RNase_H1_N"/>
</dbReference>
<proteinExistence type="predicted"/>
<sequence>MSTYYGVKVGRKPGVYTSLTSAEQAVKGFPGGLFRKFSAYEEAARFVHGSIPGSAGSASPSTSSAWHHDRPDGFVAAMQALGLQYAASPYAGSFPVQPPSWLTGMPVTAATSPTPTSTAAQPLTPGASLAMAAYCEGVCVTNGERTVGAGYGIFFEDPVLQRLNQADCLSTRNMSVYDAAMKAILRACIICPMPCSPLTIYTSNARCVKVINAWIDSIEQSAKQTDKGKHVDGQKAEQEKEHQHILLPHIERAFRARNPWPKVELVDARFWPDGSEKAEQLALYAAACL</sequence>
<evidence type="ECO:0000259" key="1">
    <source>
        <dbReference type="Pfam" id="PF01693"/>
    </source>
</evidence>
<dbReference type="EMBL" id="JAPDMQ010000194">
    <property type="protein sequence ID" value="KAK0531144.1"/>
    <property type="molecule type" value="Genomic_DNA"/>
</dbReference>
<dbReference type="PANTHER" id="PTHR10642">
    <property type="entry name" value="RIBONUCLEASE H1"/>
    <property type="match status" value="1"/>
</dbReference>